<accession>A0ABR0YZH6</accession>
<name>A0ABR0YZH6_HUSHU</name>
<evidence type="ECO:0008006" key="3">
    <source>
        <dbReference type="Google" id="ProtNLM"/>
    </source>
</evidence>
<keyword evidence="2" id="KW-1185">Reference proteome</keyword>
<proteinExistence type="predicted"/>
<gene>
    <name evidence="1" type="ORF">HHUSO_G21603</name>
</gene>
<organism evidence="1 2">
    <name type="scientific">Huso huso</name>
    <name type="common">Beluga</name>
    <name type="synonym">Acipenser huso</name>
    <dbReference type="NCBI Taxonomy" id="61971"/>
    <lineage>
        <taxon>Eukaryota</taxon>
        <taxon>Metazoa</taxon>
        <taxon>Chordata</taxon>
        <taxon>Craniata</taxon>
        <taxon>Vertebrata</taxon>
        <taxon>Euteleostomi</taxon>
        <taxon>Actinopterygii</taxon>
        <taxon>Chondrostei</taxon>
        <taxon>Acipenseriformes</taxon>
        <taxon>Acipenseridae</taxon>
        <taxon>Huso</taxon>
    </lineage>
</organism>
<comment type="caution">
    <text evidence="1">The sequence shown here is derived from an EMBL/GenBank/DDBJ whole genome shotgun (WGS) entry which is preliminary data.</text>
</comment>
<evidence type="ECO:0000313" key="2">
    <source>
        <dbReference type="Proteomes" id="UP001369086"/>
    </source>
</evidence>
<dbReference type="EMBL" id="JAHFZB010000020">
    <property type="protein sequence ID" value="KAK6477921.1"/>
    <property type="molecule type" value="Genomic_DNA"/>
</dbReference>
<evidence type="ECO:0000313" key="1">
    <source>
        <dbReference type="EMBL" id="KAK6477921.1"/>
    </source>
</evidence>
<dbReference type="Proteomes" id="UP001369086">
    <property type="component" value="Unassembled WGS sequence"/>
</dbReference>
<reference evidence="1 2" key="1">
    <citation type="submission" date="2021-05" db="EMBL/GenBank/DDBJ databases">
        <authorList>
            <person name="Zahm M."/>
            <person name="Klopp C."/>
            <person name="Cabau C."/>
            <person name="Kuhl H."/>
            <person name="Suciu R."/>
            <person name="Ciorpac M."/>
            <person name="Holostenco D."/>
            <person name="Gessner J."/>
            <person name="Wuertz S."/>
            <person name="Hohne C."/>
            <person name="Stock M."/>
            <person name="Gislard M."/>
            <person name="Lluch J."/>
            <person name="Milhes M."/>
            <person name="Lampietro C."/>
            <person name="Lopez Roques C."/>
            <person name="Donnadieu C."/>
            <person name="Du K."/>
            <person name="Schartl M."/>
            <person name="Guiguen Y."/>
        </authorList>
    </citation>
    <scope>NUCLEOTIDE SEQUENCE [LARGE SCALE GENOMIC DNA]</scope>
    <source>
        <strain evidence="1">Hh-F2</strain>
        <tissue evidence="1">Blood</tissue>
    </source>
</reference>
<protein>
    <recommendedName>
        <fullName evidence="3">MHC class I antigen</fullName>
    </recommendedName>
</protein>
<sequence>MLVPRRRLRSRGPFQGDTYLSTIGGRSPVVQSRVQQLGSRTGERGRYARVRDKLSGSFSGSSSSSEGSAYRCSEVHWRFDTWDTGRRDEWAAEWFGNQL</sequence>